<reference evidence="1 2" key="1">
    <citation type="submission" date="2020-08" db="EMBL/GenBank/DDBJ databases">
        <title>Bridging the membrane lipid divide: bacteria of the FCB group superphylum have the potential to synthesize archaeal ether lipids.</title>
        <authorList>
            <person name="Villanueva L."/>
            <person name="Von Meijenfeldt F.A.B."/>
            <person name="Westbye A.B."/>
            <person name="Yadav S."/>
            <person name="Hopmans E.C."/>
            <person name="Dutilh B.E."/>
            <person name="Sinninghe Damste J.S."/>
        </authorList>
    </citation>
    <scope>NUCLEOTIDE SEQUENCE [LARGE SCALE GENOMIC DNA]</scope>
    <source>
        <strain evidence="1">NIOZ-UU30</strain>
    </source>
</reference>
<dbReference type="EMBL" id="JACNJH010000077">
    <property type="protein sequence ID" value="MBC8360241.1"/>
    <property type="molecule type" value="Genomic_DNA"/>
</dbReference>
<sequence length="107" mass="12313">MAQWYENNRKLFCEERKTLASACPRLKLTVVEPGFKVNSVCYLKQGRAVVYGTYGLQIPDTHRQIDYGIVLLLPGNYPKLPLVMYCNDPKLPIDSIDRFKLSQKYLG</sequence>
<gene>
    <name evidence="1" type="ORF">H8E23_02425</name>
</gene>
<dbReference type="Proteomes" id="UP000603434">
    <property type="component" value="Unassembled WGS sequence"/>
</dbReference>
<evidence type="ECO:0000313" key="2">
    <source>
        <dbReference type="Proteomes" id="UP000603434"/>
    </source>
</evidence>
<proteinExistence type="predicted"/>
<name>A0A8J6NTY7_9BACT</name>
<evidence type="ECO:0000313" key="1">
    <source>
        <dbReference type="EMBL" id="MBC8360241.1"/>
    </source>
</evidence>
<protein>
    <submittedName>
        <fullName evidence="1">Uncharacterized protein</fullName>
    </submittedName>
</protein>
<organism evidence="1 2">
    <name type="scientific">Candidatus Desulfatibia profunda</name>
    <dbReference type="NCBI Taxonomy" id="2841695"/>
    <lineage>
        <taxon>Bacteria</taxon>
        <taxon>Pseudomonadati</taxon>
        <taxon>Thermodesulfobacteriota</taxon>
        <taxon>Desulfobacteria</taxon>
        <taxon>Desulfobacterales</taxon>
        <taxon>Desulfobacterales incertae sedis</taxon>
        <taxon>Candidatus Desulfatibia</taxon>
    </lineage>
</organism>
<dbReference type="AlphaFoldDB" id="A0A8J6NTY7"/>
<comment type="caution">
    <text evidence="1">The sequence shown here is derived from an EMBL/GenBank/DDBJ whole genome shotgun (WGS) entry which is preliminary data.</text>
</comment>
<accession>A0A8J6NTY7</accession>